<evidence type="ECO:0000313" key="5">
    <source>
        <dbReference type="Proteomes" id="UP000597761"/>
    </source>
</evidence>
<accession>A0ABQ1PP99</accession>
<organism evidence="4 5">
    <name type="scientific">Tersicoccus solisilvae</name>
    <dbReference type="NCBI Taxonomy" id="1882339"/>
    <lineage>
        <taxon>Bacteria</taxon>
        <taxon>Bacillati</taxon>
        <taxon>Actinomycetota</taxon>
        <taxon>Actinomycetes</taxon>
        <taxon>Micrococcales</taxon>
        <taxon>Micrococcaceae</taxon>
        <taxon>Tersicoccus</taxon>
    </lineage>
</organism>
<evidence type="ECO:0000313" key="4">
    <source>
        <dbReference type="EMBL" id="GGD00690.1"/>
    </source>
</evidence>
<proteinExistence type="predicted"/>
<dbReference type="Gene3D" id="3.60.110.10">
    <property type="entry name" value="Carbon-nitrogen hydrolase"/>
    <property type="match status" value="1"/>
</dbReference>
<dbReference type="InterPro" id="IPR050345">
    <property type="entry name" value="Aliph_Amidase/BUP"/>
</dbReference>
<evidence type="ECO:0000256" key="1">
    <source>
        <dbReference type="ARBA" id="ARBA00022801"/>
    </source>
</evidence>
<sequence>MSRPLSLALAQAPAAPVNDLGTFGAGLERLVRAHPQSQLFVYPELHLHDTGSAEPGEEAALIESMAEPLDGPTGRALAEMAGDLGVWLVPGSFFERGEDGQVYNTAVVYSPSGRRVGAYRKVFPWRPYERVAAGSEFVVLDLAGVGRLGLSICYDAWFPEASRHLAWMGAELILNLVKTPTSDRAQEVILARANAIVNQVFVASVNAAAPDGAGRSLLVDPQGRVRIESDSSESRVLTDVIDLDDVANARAYGTAAVTRPWQQFTEFADEIELPLYSGRIDPDRWGRAPVPEGAGARATPGAASRDGGLA</sequence>
<dbReference type="InterPro" id="IPR003010">
    <property type="entry name" value="C-N_Hydrolase"/>
</dbReference>
<dbReference type="SUPFAM" id="SSF56317">
    <property type="entry name" value="Carbon-nitrogen hydrolase"/>
    <property type="match status" value="1"/>
</dbReference>
<dbReference type="Pfam" id="PF00795">
    <property type="entry name" value="CN_hydrolase"/>
    <property type="match status" value="1"/>
</dbReference>
<reference evidence="5" key="1">
    <citation type="journal article" date="2019" name="Int. J. Syst. Evol. Microbiol.">
        <title>The Global Catalogue of Microorganisms (GCM) 10K type strain sequencing project: providing services to taxonomists for standard genome sequencing and annotation.</title>
        <authorList>
            <consortium name="The Broad Institute Genomics Platform"/>
            <consortium name="The Broad Institute Genome Sequencing Center for Infectious Disease"/>
            <person name="Wu L."/>
            <person name="Ma J."/>
        </authorList>
    </citation>
    <scope>NUCLEOTIDE SEQUENCE [LARGE SCALE GENOMIC DNA]</scope>
    <source>
        <strain evidence="5">CGMCC 1.15480</strain>
    </source>
</reference>
<keyword evidence="5" id="KW-1185">Reference proteome</keyword>
<feature type="region of interest" description="Disordered" evidence="2">
    <location>
        <begin position="284"/>
        <end position="310"/>
    </location>
</feature>
<dbReference type="EMBL" id="BMJI01000032">
    <property type="protein sequence ID" value="GGD00690.1"/>
    <property type="molecule type" value="Genomic_DNA"/>
</dbReference>
<dbReference type="PROSITE" id="PS50263">
    <property type="entry name" value="CN_HYDROLASE"/>
    <property type="match status" value="1"/>
</dbReference>
<keyword evidence="1" id="KW-0378">Hydrolase</keyword>
<gene>
    <name evidence="4" type="ORF">GCM10011512_29450</name>
</gene>
<evidence type="ECO:0000259" key="3">
    <source>
        <dbReference type="PROSITE" id="PS50263"/>
    </source>
</evidence>
<comment type="caution">
    <text evidence="4">The sequence shown here is derived from an EMBL/GenBank/DDBJ whole genome shotgun (WGS) entry which is preliminary data.</text>
</comment>
<dbReference type="InterPro" id="IPR036526">
    <property type="entry name" value="C-N_Hydrolase_sf"/>
</dbReference>
<name>A0ABQ1PP99_9MICC</name>
<protein>
    <recommendedName>
        <fullName evidence="3">CN hydrolase domain-containing protein</fullName>
    </recommendedName>
</protein>
<feature type="domain" description="CN hydrolase" evidence="3">
    <location>
        <begin position="5"/>
        <end position="243"/>
    </location>
</feature>
<evidence type="ECO:0000256" key="2">
    <source>
        <dbReference type="SAM" id="MobiDB-lite"/>
    </source>
</evidence>
<dbReference type="RefSeq" id="WP_188669193.1">
    <property type="nucleotide sequence ID" value="NZ_BMJI01000032.1"/>
</dbReference>
<dbReference type="CDD" id="cd07197">
    <property type="entry name" value="nitrilase"/>
    <property type="match status" value="1"/>
</dbReference>
<dbReference type="Proteomes" id="UP000597761">
    <property type="component" value="Unassembled WGS sequence"/>
</dbReference>
<dbReference type="PANTHER" id="PTHR43674">
    <property type="entry name" value="NITRILASE C965.09-RELATED"/>
    <property type="match status" value="1"/>
</dbReference>
<dbReference type="PANTHER" id="PTHR43674:SF2">
    <property type="entry name" value="BETA-UREIDOPROPIONASE"/>
    <property type="match status" value="1"/>
</dbReference>